<evidence type="ECO:0000259" key="4">
    <source>
        <dbReference type="PROSITE" id="PS51118"/>
    </source>
</evidence>
<dbReference type="RefSeq" id="WP_230666513.1">
    <property type="nucleotide sequence ID" value="NZ_JAJNAY010000001.1"/>
</dbReference>
<dbReference type="Pfam" id="PF01638">
    <property type="entry name" value="HxlR"/>
    <property type="match status" value="1"/>
</dbReference>
<dbReference type="Gene3D" id="1.10.10.10">
    <property type="entry name" value="Winged helix-like DNA-binding domain superfamily/Winged helix DNA-binding domain"/>
    <property type="match status" value="1"/>
</dbReference>
<dbReference type="PROSITE" id="PS51118">
    <property type="entry name" value="HTH_HXLR"/>
    <property type="match status" value="1"/>
</dbReference>
<name>A0A9Q3UZA6_9FLAO</name>
<proteinExistence type="predicted"/>
<dbReference type="PANTHER" id="PTHR33204">
    <property type="entry name" value="TRANSCRIPTIONAL REGULATOR, MARR FAMILY"/>
    <property type="match status" value="1"/>
</dbReference>
<keyword evidence="6" id="KW-1185">Reference proteome</keyword>
<keyword evidence="1" id="KW-0805">Transcription regulation</keyword>
<dbReference type="AlphaFoldDB" id="A0A9Q3UZA6"/>
<evidence type="ECO:0000313" key="5">
    <source>
        <dbReference type="EMBL" id="MCD1115462.1"/>
    </source>
</evidence>
<dbReference type="InterPro" id="IPR002577">
    <property type="entry name" value="HTH_HxlR"/>
</dbReference>
<keyword evidence="2" id="KW-0238">DNA-binding</keyword>
<sequence>MKKIKSDPPDCTPNLLAMRDTLEILGGKWKLLILHYLTAREDSLNTFNKIEKDIEGISAKVLSKELKDLEANLLITRTVQKTKPVTVKYSISEYGKTTEKVIKTLVEWGKNHRTQLID</sequence>
<keyword evidence="3" id="KW-0804">Transcription</keyword>
<dbReference type="Proteomes" id="UP001108025">
    <property type="component" value="Unassembled WGS sequence"/>
</dbReference>
<evidence type="ECO:0000256" key="1">
    <source>
        <dbReference type="ARBA" id="ARBA00023015"/>
    </source>
</evidence>
<feature type="domain" description="HTH hxlR-type" evidence="4">
    <location>
        <begin position="11"/>
        <end position="117"/>
    </location>
</feature>
<evidence type="ECO:0000256" key="3">
    <source>
        <dbReference type="ARBA" id="ARBA00023163"/>
    </source>
</evidence>
<dbReference type="GO" id="GO:0003677">
    <property type="term" value="F:DNA binding"/>
    <property type="evidence" value="ECO:0007669"/>
    <property type="project" value="UniProtKB-KW"/>
</dbReference>
<gene>
    <name evidence="5" type="ORF">LO744_01030</name>
</gene>
<accession>A0A9Q3UZA6</accession>
<comment type="caution">
    <text evidence="5">The sequence shown here is derived from an EMBL/GenBank/DDBJ whole genome shotgun (WGS) entry which is preliminary data.</text>
</comment>
<dbReference type="PANTHER" id="PTHR33204:SF18">
    <property type="entry name" value="TRANSCRIPTIONAL REGULATORY PROTEIN"/>
    <property type="match status" value="1"/>
</dbReference>
<evidence type="ECO:0000256" key="2">
    <source>
        <dbReference type="ARBA" id="ARBA00023125"/>
    </source>
</evidence>
<reference evidence="5" key="1">
    <citation type="submission" date="2021-11" db="EMBL/GenBank/DDBJ databases">
        <title>Description of novel Chryseobacterium species.</title>
        <authorList>
            <person name="Saticioglu I.B."/>
            <person name="Ay H."/>
            <person name="Altun S."/>
            <person name="Duman M."/>
        </authorList>
    </citation>
    <scope>NUCLEOTIDE SEQUENCE</scope>
    <source>
        <strain evidence="5">C-17</strain>
    </source>
</reference>
<dbReference type="InterPro" id="IPR036390">
    <property type="entry name" value="WH_DNA-bd_sf"/>
</dbReference>
<dbReference type="InterPro" id="IPR036388">
    <property type="entry name" value="WH-like_DNA-bd_sf"/>
</dbReference>
<organism evidence="5 6">
    <name type="scientific">Chryseobacterium turcicum</name>
    <dbReference type="NCBI Taxonomy" id="2898076"/>
    <lineage>
        <taxon>Bacteria</taxon>
        <taxon>Pseudomonadati</taxon>
        <taxon>Bacteroidota</taxon>
        <taxon>Flavobacteriia</taxon>
        <taxon>Flavobacteriales</taxon>
        <taxon>Weeksellaceae</taxon>
        <taxon>Chryseobacterium group</taxon>
        <taxon>Chryseobacterium</taxon>
    </lineage>
</organism>
<evidence type="ECO:0000313" key="6">
    <source>
        <dbReference type="Proteomes" id="UP001108025"/>
    </source>
</evidence>
<dbReference type="EMBL" id="JAJNAY010000001">
    <property type="protein sequence ID" value="MCD1115462.1"/>
    <property type="molecule type" value="Genomic_DNA"/>
</dbReference>
<protein>
    <submittedName>
        <fullName evidence="5">Helix-turn-helix transcriptional regulator</fullName>
    </submittedName>
</protein>
<dbReference type="SUPFAM" id="SSF46785">
    <property type="entry name" value="Winged helix' DNA-binding domain"/>
    <property type="match status" value="1"/>
</dbReference>